<sequence length="406" mass="43776">MKVVICGAGIAGLALANRISTLGGEVVLLERAPGPRKQGYMIDFFGPGYDAAELMGLVPAIEAVAYHIAEANFVDEHGRRRAAVRPTQFTTGPLLNIMRPDLEHVLREQLPPEVDLRFGTGPTAVTDHGDGVRITLDDGTELEADLLAGADGIHSTVRRMVFGDEARFFRYLGFHTAAFSFDSPNIHAAVQDRACLTDTTGRQMGFYALGDERVVAFGVHRTPNPALPDDARAAVLDAYRGLGWVVPEALDRCPPPSEIYYDQVAQIEMPSWSTGRVVLLGDACSAVSLVAGQGASLGIAGAYLLADQLARSPSIGHALARYEELWRPVAEEKQQVGRAGARTFVPETALQLQMRRAVLRMSRLPLINRRVTTALAGKTTSLRAKLHQAGATPQLTGAELSRGRHA</sequence>
<keyword evidence="4" id="KW-1185">Reference proteome</keyword>
<organism evidence="3 4">
    <name type="scientific">Halopolyspora algeriensis</name>
    <dbReference type="NCBI Taxonomy" id="1500506"/>
    <lineage>
        <taxon>Bacteria</taxon>
        <taxon>Bacillati</taxon>
        <taxon>Actinomycetota</taxon>
        <taxon>Actinomycetes</taxon>
        <taxon>Actinomycetes incertae sedis</taxon>
        <taxon>Halopolyspora</taxon>
    </lineage>
</organism>
<evidence type="ECO:0000256" key="1">
    <source>
        <dbReference type="SAM" id="MobiDB-lite"/>
    </source>
</evidence>
<name>A0A368VJU2_9ACTN</name>
<dbReference type="InterPro" id="IPR036188">
    <property type="entry name" value="FAD/NAD-bd_sf"/>
</dbReference>
<comment type="caution">
    <text evidence="3">The sequence shown here is derived from an EMBL/GenBank/DDBJ whole genome shotgun (WGS) entry which is preliminary data.</text>
</comment>
<feature type="domain" description="FAD-binding" evidence="2">
    <location>
        <begin position="2"/>
        <end position="314"/>
    </location>
</feature>
<protein>
    <submittedName>
        <fullName evidence="3">2-polyprenyl-6-methoxyphenol hydroxylase-like FAD-dependent oxidoreductase</fullName>
    </submittedName>
</protein>
<accession>A0A368VJU2</accession>
<evidence type="ECO:0000313" key="4">
    <source>
        <dbReference type="Proteomes" id="UP000253495"/>
    </source>
</evidence>
<dbReference type="GO" id="GO:0071949">
    <property type="term" value="F:FAD binding"/>
    <property type="evidence" value="ECO:0007669"/>
    <property type="project" value="InterPro"/>
</dbReference>
<dbReference type="AlphaFoldDB" id="A0A368VJU2"/>
<dbReference type="Gene3D" id="3.30.9.10">
    <property type="entry name" value="D-Amino Acid Oxidase, subunit A, domain 2"/>
    <property type="match status" value="1"/>
</dbReference>
<dbReference type="PANTHER" id="PTHR46865">
    <property type="entry name" value="OXIDOREDUCTASE-RELATED"/>
    <property type="match status" value="1"/>
</dbReference>
<dbReference type="SUPFAM" id="SSF51905">
    <property type="entry name" value="FAD/NAD(P)-binding domain"/>
    <property type="match status" value="1"/>
</dbReference>
<dbReference type="InterPro" id="IPR002938">
    <property type="entry name" value="FAD-bd"/>
</dbReference>
<dbReference type="EMBL" id="QPJC01000009">
    <property type="protein sequence ID" value="RCW41032.1"/>
    <property type="molecule type" value="Genomic_DNA"/>
</dbReference>
<dbReference type="Gene3D" id="3.50.50.60">
    <property type="entry name" value="FAD/NAD(P)-binding domain"/>
    <property type="match status" value="1"/>
</dbReference>
<gene>
    <name evidence="3" type="ORF">DFQ14_109109</name>
</gene>
<reference evidence="3 4" key="1">
    <citation type="submission" date="2018-07" db="EMBL/GenBank/DDBJ databases">
        <title>Genomic Encyclopedia of Type Strains, Phase III (KMG-III): the genomes of soil and plant-associated and newly described type strains.</title>
        <authorList>
            <person name="Whitman W."/>
        </authorList>
    </citation>
    <scope>NUCLEOTIDE SEQUENCE [LARGE SCALE GENOMIC DNA]</scope>
    <source>
        <strain evidence="3 4">CECT 8575</strain>
    </source>
</reference>
<dbReference type="InterPro" id="IPR051704">
    <property type="entry name" value="FAD_aromatic-hydroxylase"/>
</dbReference>
<dbReference type="PRINTS" id="PR00420">
    <property type="entry name" value="RNGMNOXGNASE"/>
</dbReference>
<dbReference type="RefSeq" id="WP_114453838.1">
    <property type="nucleotide sequence ID" value="NZ_QPJC01000009.1"/>
</dbReference>
<dbReference type="Proteomes" id="UP000253495">
    <property type="component" value="Unassembled WGS sequence"/>
</dbReference>
<dbReference type="OrthoDB" id="3356051at2"/>
<proteinExistence type="predicted"/>
<dbReference type="Pfam" id="PF01494">
    <property type="entry name" value="FAD_binding_3"/>
    <property type="match status" value="1"/>
</dbReference>
<evidence type="ECO:0000313" key="3">
    <source>
        <dbReference type="EMBL" id="RCW41032.1"/>
    </source>
</evidence>
<evidence type="ECO:0000259" key="2">
    <source>
        <dbReference type="Pfam" id="PF01494"/>
    </source>
</evidence>
<feature type="region of interest" description="Disordered" evidence="1">
    <location>
        <begin position="386"/>
        <end position="406"/>
    </location>
</feature>